<dbReference type="PANTHER" id="PTHR37946">
    <property type="entry name" value="SLL1969 PROTEIN"/>
    <property type="match status" value="1"/>
</dbReference>
<dbReference type="Proteomes" id="UP000503540">
    <property type="component" value="Chromosome"/>
</dbReference>
<sequence length="339" mass="34431">MARIRGDTGMRHCVTLGQCLPLRWGFEMGVRNRVVRLAVLMASAAVLGFAFAPAGAAAPVLSAVGAPAGVNDMSCRPSAAHPEPVVLVHGSGTDVERSFGVLGPAVAQAGYCVFAADIGKSPALADAASGKTNLPGLGAIGAALNGRTIYGVADIPAMARDLAKVVQSALDTTGAQRVALVGHSTGGTIIRQYLRTNGAASVSAVVTLGSPYRGSTWAGLRDAYPDLASLGLSNAQIAQQVFGAPGQQQLPGSPFLTTLNAGGETVPGVRYTAIASRTDEVITPNDTALLSAAEGADRNIWIQDGCPTDTATHSSLLVEPRSLALVLDALGGEGRNLPC</sequence>
<keyword evidence="1" id="KW-1133">Transmembrane helix</keyword>
<dbReference type="SUPFAM" id="SSF53474">
    <property type="entry name" value="alpha/beta-Hydrolases"/>
    <property type="match status" value="1"/>
</dbReference>
<dbReference type="EMBL" id="CP046172">
    <property type="protein sequence ID" value="QIS08876.1"/>
    <property type="molecule type" value="Genomic_DNA"/>
</dbReference>
<dbReference type="Gene3D" id="3.40.50.1820">
    <property type="entry name" value="alpha/beta hydrolase"/>
    <property type="match status" value="1"/>
</dbReference>
<dbReference type="AlphaFoldDB" id="A0A6G9Y724"/>
<evidence type="ECO:0000256" key="1">
    <source>
        <dbReference type="SAM" id="Phobius"/>
    </source>
</evidence>
<evidence type="ECO:0000313" key="4">
    <source>
        <dbReference type="Proteomes" id="UP000503540"/>
    </source>
</evidence>
<proteinExistence type="predicted"/>
<dbReference type="InterPro" id="IPR000073">
    <property type="entry name" value="AB_hydrolase_1"/>
</dbReference>
<keyword evidence="4" id="KW-1185">Reference proteome</keyword>
<keyword evidence="3" id="KW-0378">Hydrolase</keyword>
<keyword evidence="1" id="KW-0472">Membrane</keyword>
<dbReference type="PANTHER" id="PTHR37946:SF1">
    <property type="entry name" value="SLL1969 PROTEIN"/>
    <property type="match status" value="1"/>
</dbReference>
<feature type="domain" description="AB hydrolase-1" evidence="2">
    <location>
        <begin position="84"/>
        <end position="214"/>
    </location>
</feature>
<evidence type="ECO:0000259" key="2">
    <source>
        <dbReference type="Pfam" id="PF00561"/>
    </source>
</evidence>
<dbReference type="InterPro" id="IPR029058">
    <property type="entry name" value="AB_hydrolase_fold"/>
</dbReference>
<reference evidence="3 4" key="1">
    <citation type="journal article" date="2019" name="ACS Chem. Biol.">
        <title>Identification and Mobilization of a Cryptic Antibiotic Biosynthesis Gene Locus from a Human-Pathogenic Nocardia Isolate.</title>
        <authorList>
            <person name="Herisse M."/>
            <person name="Ishida K."/>
            <person name="Porter J.L."/>
            <person name="Howden B."/>
            <person name="Hertweck C."/>
            <person name="Stinear T.P."/>
            <person name="Pidot S.J."/>
        </authorList>
    </citation>
    <scope>NUCLEOTIDE SEQUENCE [LARGE SCALE GENOMIC DNA]</scope>
    <source>
        <strain evidence="3 4">AUSMDU00012717</strain>
    </source>
</reference>
<dbReference type="GO" id="GO:0016787">
    <property type="term" value="F:hydrolase activity"/>
    <property type="evidence" value="ECO:0007669"/>
    <property type="project" value="UniProtKB-KW"/>
</dbReference>
<accession>A0A6G9Y724</accession>
<protein>
    <submittedName>
        <fullName evidence="3">Alpha/beta fold hydrolase</fullName>
    </submittedName>
</protein>
<dbReference type="Pfam" id="PF00561">
    <property type="entry name" value="Abhydrolase_1"/>
    <property type="match status" value="1"/>
</dbReference>
<organism evidence="3 4">
    <name type="scientific">Nocardia arthritidis</name>
    <dbReference type="NCBI Taxonomy" id="228602"/>
    <lineage>
        <taxon>Bacteria</taxon>
        <taxon>Bacillati</taxon>
        <taxon>Actinomycetota</taxon>
        <taxon>Actinomycetes</taxon>
        <taxon>Mycobacteriales</taxon>
        <taxon>Nocardiaceae</taxon>
        <taxon>Nocardia</taxon>
    </lineage>
</organism>
<feature type="transmembrane region" description="Helical" evidence="1">
    <location>
        <begin position="34"/>
        <end position="52"/>
    </location>
</feature>
<name>A0A6G9Y724_9NOCA</name>
<evidence type="ECO:0000313" key="3">
    <source>
        <dbReference type="EMBL" id="QIS08876.1"/>
    </source>
</evidence>
<dbReference type="KEGG" id="nah:F5544_04815"/>
<gene>
    <name evidence="3" type="ORF">F5544_04815</name>
</gene>
<keyword evidence="1" id="KW-0812">Transmembrane</keyword>